<evidence type="ECO:0000256" key="2">
    <source>
        <dbReference type="ARBA" id="ARBA00022448"/>
    </source>
</evidence>
<comment type="similarity">
    <text evidence="1">Belongs to the ABC transporter superfamily.</text>
</comment>
<evidence type="ECO:0000313" key="7">
    <source>
        <dbReference type="Proteomes" id="UP000585272"/>
    </source>
</evidence>
<accession>A0A840IJU8</accession>
<dbReference type="InterPro" id="IPR003593">
    <property type="entry name" value="AAA+_ATPase"/>
</dbReference>
<evidence type="ECO:0000313" key="6">
    <source>
        <dbReference type="EMBL" id="MBB4665046.1"/>
    </source>
</evidence>
<dbReference type="AlphaFoldDB" id="A0A840IJU8"/>
<proteinExistence type="inferred from homology"/>
<evidence type="ECO:0000259" key="5">
    <source>
        <dbReference type="PROSITE" id="PS50893"/>
    </source>
</evidence>
<dbReference type="EMBL" id="JACHNU010000010">
    <property type="protein sequence ID" value="MBB4665046.1"/>
    <property type="molecule type" value="Genomic_DNA"/>
</dbReference>
<organism evidence="6 7">
    <name type="scientific">Conexibacter arvalis</name>
    <dbReference type="NCBI Taxonomy" id="912552"/>
    <lineage>
        <taxon>Bacteria</taxon>
        <taxon>Bacillati</taxon>
        <taxon>Actinomycetota</taxon>
        <taxon>Thermoleophilia</taxon>
        <taxon>Solirubrobacterales</taxon>
        <taxon>Conexibacteraceae</taxon>
        <taxon>Conexibacter</taxon>
    </lineage>
</organism>
<dbReference type="InterPro" id="IPR017871">
    <property type="entry name" value="ABC_transporter-like_CS"/>
</dbReference>
<sequence length="323" mass="34338">MSIGSAAVLQCRDLKLSYGSVVALDGLSLDVEPGVMTGFVGPNGAGKTSTMRIVLGVLGPDSGTVTWRGAPVDADARRRFGYMPEERGLYPKMRVADQLVYLARLHGLDGTEAQRATDDLLDRLGIADRADATLESLSLGNQQRVQLAAALVHGPDLLVLDEPFSGLDPIGVDVLASVLQEEVARGVPVLFSSHQLELVERLCDRVTIVKDGRIVAAGPVDELRRRDRRRVVRIELEGADGAGWLAGMPGAEVLPSRDDEPGLLVALDDAADPQQLLDRARAAGAVTHFSIVLPTLTELFREVVGDGGEETAAGAARVEERAA</sequence>
<protein>
    <submittedName>
        <fullName evidence="6">ABC-2 type transport system ATP-binding protein</fullName>
    </submittedName>
</protein>
<comment type="caution">
    <text evidence="6">The sequence shown here is derived from an EMBL/GenBank/DDBJ whole genome shotgun (WGS) entry which is preliminary data.</text>
</comment>
<dbReference type="PANTHER" id="PTHR43335">
    <property type="entry name" value="ABC TRANSPORTER, ATP-BINDING PROTEIN"/>
    <property type="match status" value="1"/>
</dbReference>
<reference evidence="6 7" key="1">
    <citation type="submission" date="2020-08" db="EMBL/GenBank/DDBJ databases">
        <title>Genomic Encyclopedia of Archaeal and Bacterial Type Strains, Phase II (KMG-II): from individual species to whole genera.</title>
        <authorList>
            <person name="Goeker M."/>
        </authorList>
    </citation>
    <scope>NUCLEOTIDE SEQUENCE [LARGE SCALE GENOMIC DNA]</scope>
    <source>
        <strain evidence="6 7">DSM 23288</strain>
    </source>
</reference>
<evidence type="ECO:0000256" key="4">
    <source>
        <dbReference type="ARBA" id="ARBA00022840"/>
    </source>
</evidence>
<dbReference type="Pfam" id="PF00005">
    <property type="entry name" value="ABC_tran"/>
    <property type="match status" value="1"/>
</dbReference>
<dbReference type="Proteomes" id="UP000585272">
    <property type="component" value="Unassembled WGS sequence"/>
</dbReference>
<evidence type="ECO:0000256" key="3">
    <source>
        <dbReference type="ARBA" id="ARBA00022741"/>
    </source>
</evidence>
<dbReference type="GO" id="GO:0005524">
    <property type="term" value="F:ATP binding"/>
    <property type="evidence" value="ECO:0007669"/>
    <property type="project" value="UniProtKB-KW"/>
</dbReference>
<dbReference type="PROSITE" id="PS50893">
    <property type="entry name" value="ABC_TRANSPORTER_2"/>
    <property type="match status" value="1"/>
</dbReference>
<keyword evidence="4 6" id="KW-0067">ATP-binding</keyword>
<dbReference type="Gene3D" id="3.40.50.300">
    <property type="entry name" value="P-loop containing nucleotide triphosphate hydrolases"/>
    <property type="match status" value="1"/>
</dbReference>
<keyword evidence="2" id="KW-0813">Transport</keyword>
<dbReference type="Pfam" id="PF13732">
    <property type="entry name" value="DrrA1-3_C"/>
    <property type="match status" value="1"/>
</dbReference>
<dbReference type="SMART" id="SM00382">
    <property type="entry name" value="AAA"/>
    <property type="match status" value="1"/>
</dbReference>
<dbReference type="InterPro" id="IPR025302">
    <property type="entry name" value="DrrA1/2-like_C"/>
</dbReference>
<name>A0A840IJU8_9ACTN</name>
<evidence type="ECO:0000256" key="1">
    <source>
        <dbReference type="ARBA" id="ARBA00005417"/>
    </source>
</evidence>
<dbReference type="InterPro" id="IPR027417">
    <property type="entry name" value="P-loop_NTPase"/>
</dbReference>
<feature type="domain" description="ABC transporter" evidence="5">
    <location>
        <begin position="9"/>
        <end position="236"/>
    </location>
</feature>
<gene>
    <name evidence="6" type="ORF">BDZ31_004665</name>
</gene>
<dbReference type="InterPro" id="IPR003439">
    <property type="entry name" value="ABC_transporter-like_ATP-bd"/>
</dbReference>
<dbReference type="PROSITE" id="PS00211">
    <property type="entry name" value="ABC_TRANSPORTER_1"/>
    <property type="match status" value="1"/>
</dbReference>
<dbReference type="PANTHER" id="PTHR43335:SF4">
    <property type="entry name" value="ABC TRANSPORTER, ATP-BINDING PROTEIN"/>
    <property type="match status" value="1"/>
</dbReference>
<keyword evidence="3" id="KW-0547">Nucleotide-binding</keyword>
<dbReference type="GO" id="GO:0016887">
    <property type="term" value="F:ATP hydrolysis activity"/>
    <property type="evidence" value="ECO:0007669"/>
    <property type="project" value="InterPro"/>
</dbReference>
<dbReference type="RefSeq" id="WP_183345623.1">
    <property type="nucleotide sequence ID" value="NZ_JACHNU010000010.1"/>
</dbReference>
<dbReference type="SUPFAM" id="SSF52540">
    <property type="entry name" value="P-loop containing nucleoside triphosphate hydrolases"/>
    <property type="match status" value="1"/>
</dbReference>
<keyword evidence="7" id="KW-1185">Reference proteome</keyword>